<dbReference type="PANTHER" id="PTHR33112">
    <property type="entry name" value="DOMAIN PROTEIN, PUTATIVE-RELATED"/>
    <property type="match status" value="1"/>
</dbReference>
<evidence type="ECO:0000313" key="3">
    <source>
        <dbReference type="EMBL" id="ORZ06468.1"/>
    </source>
</evidence>
<dbReference type="PANTHER" id="PTHR33112:SF16">
    <property type="entry name" value="HETEROKARYON INCOMPATIBILITY DOMAIN-CONTAINING PROTEIN"/>
    <property type="match status" value="1"/>
</dbReference>
<dbReference type="InterPro" id="IPR010730">
    <property type="entry name" value="HET"/>
</dbReference>
<dbReference type="OrthoDB" id="4588820at2759"/>
<dbReference type="EMBL" id="MCGE01000039">
    <property type="protein sequence ID" value="ORZ06468.1"/>
    <property type="molecule type" value="Genomic_DNA"/>
</dbReference>
<feature type="compositionally biased region" description="Basic and acidic residues" evidence="1">
    <location>
        <begin position="1"/>
        <end position="12"/>
    </location>
</feature>
<keyword evidence="4" id="KW-1185">Reference proteome</keyword>
<evidence type="ECO:0000256" key="1">
    <source>
        <dbReference type="SAM" id="MobiDB-lite"/>
    </source>
</evidence>
<dbReference type="Pfam" id="PF06985">
    <property type="entry name" value="HET"/>
    <property type="match status" value="1"/>
</dbReference>
<evidence type="ECO:0000313" key="4">
    <source>
        <dbReference type="Proteomes" id="UP000193560"/>
    </source>
</evidence>
<proteinExistence type="predicted"/>
<gene>
    <name evidence="3" type="ORF">BCR42DRAFT_443215</name>
</gene>
<sequence>MTKDNPGEHQEPASDNILQQQQQQRPFQVVLVDIEKAAKDQEIHCVEKSLEGTVEELNFVALSYRWGEVQETVIDTHLGYLATITSFHLDDFFMLCDMMIRESNLQHIKYVWVDAICVDQDNYERRKATIHQMSNIYNKATYILAVPDLHMRHLLNVSMENEKIIQNSQNFNEYIYHLIQGNADQLHRLDNTFLDDIDVPSDPELRQLLTKYTVYFADGFTKPQKHYRFYDPEEVLEHLYEVNQTSLTRSQSLLRQDDDDDDDDDHKRNQTQIGGGNKPLKDLHHCNKMACPLDFHDEQPPQWRTDMVMPKKPWTHRIVKRNNAIRQKNNLKYWFLQLSDSSFSSFFTFDFTDPAFASDIPSAIYISPDEDYDRNPIHLQFHRLIIDRLTGLTFFEMMLQSRAMDRFYAILPQSKYKSNITQVAHWEINALLSVKLRLYEIMDTVDKWHLLFLSGDFLSVPSDALPTFATSTIDWASIVYHDDSEDPSSNYDMNKESTSITLHYHHHKDQAKDSDSSLYYLQLTPLEYYVVRQPYDSCDCPSVSRKTKLLCHSLQLDEDSLTVDIVCIPYYAGKKMLQEDTFQYNLFLAGSFIENKWIITKEIQSTAVPNWESHDNSDSSTNFNIY</sequence>
<dbReference type="Proteomes" id="UP000193560">
    <property type="component" value="Unassembled WGS sequence"/>
</dbReference>
<organism evidence="3 4">
    <name type="scientific">Absidia repens</name>
    <dbReference type="NCBI Taxonomy" id="90262"/>
    <lineage>
        <taxon>Eukaryota</taxon>
        <taxon>Fungi</taxon>
        <taxon>Fungi incertae sedis</taxon>
        <taxon>Mucoromycota</taxon>
        <taxon>Mucoromycotina</taxon>
        <taxon>Mucoromycetes</taxon>
        <taxon>Mucorales</taxon>
        <taxon>Cunninghamellaceae</taxon>
        <taxon>Absidia</taxon>
    </lineage>
</organism>
<accession>A0A1X2I051</accession>
<dbReference type="AlphaFoldDB" id="A0A1X2I051"/>
<name>A0A1X2I051_9FUNG</name>
<reference evidence="3 4" key="1">
    <citation type="submission" date="2016-07" db="EMBL/GenBank/DDBJ databases">
        <title>Pervasive Adenine N6-methylation of Active Genes in Fungi.</title>
        <authorList>
            <consortium name="DOE Joint Genome Institute"/>
            <person name="Mondo S.J."/>
            <person name="Dannebaum R.O."/>
            <person name="Kuo R.C."/>
            <person name="Labutti K."/>
            <person name="Haridas S."/>
            <person name="Kuo A."/>
            <person name="Salamov A."/>
            <person name="Ahrendt S.R."/>
            <person name="Lipzen A."/>
            <person name="Sullivan W."/>
            <person name="Andreopoulos W.B."/>
            <person name="Clum A."/>
            <person name="Lindquist E."/>
            <person name="Daum C."/>
            <person name="Ramamoorthy G.K."/>
            <person name="Gryganskyi A."/>
            <person name="Culley D."/>
            <person name="Magnuson J.K."/>
            <person name="James T.Y."/>
            <person name="O'Malley M.A."/>
            <person name="Stajich J.E."/>
            <person name="Spatafora J.W."/>
            <person name="Visel A."/>
            <person name="Grigoriev I.V."/>
        </authorList>
    </citation>
    <scope>NUCLEOTIDE SEQUENCE [LARGE SCALE GENOMIC DNA]</scope>
    <source>
        <strain evidence="3 4">NRRL 1336</strain>
    </source>
</reference>
<comment type="caution">
    <text evidence="3">The sequence shown here is derived from an EMBL/GenBank/DDBJ whole genome shotgun (WGS) entry which is preliminary data.</text>
</comment>
<feature type="region of interest" description="Disordered" evidence="1">
    <location>
        <begin position="250"/>
        <end position="280"/>
    </location>
</feature>
<feature type="domain" description="Heterokaryon incompatibility" evidence="2">
    <location>
        <begin position="59"/>
        <end position="147"/>
    </location>
</feature>
<feature type="region of interest" description="Disordered" evidence="1">
    <location>
        <begin position="1"/>
        <end position="20"/>
    </location>
</feature>
<evidence type="ECO:0000259" key="2">
    <source>
        <dbReference type="Pfam" id="PF06985"/>
    </source>
</evidence>
<protein>
    <recommendedName>
        <fullName evidence="2">Heterokaryon incompatibility domain-containing protein</fullName>
    </recommendedName>
</protein>